<gene>
    <name evidence="1" type="ORF">SDC9_54960</name>
</gene>
<evidence type="ECO:0000313" key="1">
    <source>
        <dbReference type="EMBL" id="MPM08646.1"/>
    </source>
</evidence>
<protein>
    <submittedName>
        <fullName evidence="1">Uncharacterized protein</fullName>
    </submittedName>
</protein>
<comment type="caution">
    <text evidence="1">The sequence shown here is derived from an EMBL/GenBank/DDBJ whole genome shotgun (WGS) entry which is preliminary data.</text>
</comment>
<name>A0A644WXL4_9ZZZZ</name>
<sequence length="81" mass="8549">MLGDILGDEAVLLDVDVTGAGGELRDEFLGHPGDRPRWVPVAAHLARLPCHAERAGHVVGEHGLVQLGEGDDSGVHRPTVE</sequence>
<dbReference type="EMBL" id="VSSQ01001474">
    <property type="protein sequence ID" value="MPM08646.1"/>
    <property type="molecule type" value="Genomic_DNA"/>
</dbReference>
<organism evidence="1">
    <name type="scientific">bioreactor metagenome</name>
    <dbReference type="NCBI Taxonomy" id="1076179"/>
    <lineage>
        <taxon>unclassified sequences</taxon>
        <taxon>metagenomes</taxon>
        <taxon>ecological metagenomes</taxon>
    </lineage>
</organism>
<proteinExistence type="predicted"/>
<reference evidence="1" key="1">
    <citation type="submission" date="2019-08" db="EMBL/GenBank/DDBJ databases">
        <authorList>
            <person name="Kucharzyk K."/>
            <person name="Murdoch R.W."/>
            <person name="Higgins S."/>
            <person name="Loffler F."/>
        </authorList>
    </citation>
    <scope>NUCLEOTIDE SEQUENCE</scope>
</reference>
<dbReference type="AlphaFoldDB" id="A0A644WXL4"/>
<accession>A0A644WXL4</accession>